<reference evidence="1" key="1">
    <citation type="submission" date="2021-02" db="EMBL/GenBank/DDBJ databases">
        <authorList>
            <person name="Nowell W R."/>
        </authorList>
    </citation>
    <scope>NUCLEOTIDE SEQUENCE</scope>
</reference>
<name>A0A8S3HAC1_9BILA</name>
<evidence type="ECO:0000313" key="2">
    <source>
        <dbReference type="Proteomes" id="UP000681720"/>
    </source>
</evidence>
<dbReference type="Proteomes" id="UP000681720">
    <property type="component" value="Unassembled WGS sequence"/>
</dbReference>
<comment type="caution">
    <text evidence="1">The sequence shown here is derived from an EMBL/GenBank/DDBJ whole genome shotgun (WGS) entry which is preliminary data.</text>
</comment>
<proteinExistence type="predicted"/>
<sequence>MCLFPGLSRDDVRNLCFGSYQVKQTMPYIQEHLTPSPLYEDELEFIV</sequence>
<protein>
    <submittedName>
        <fullName evidence="1">Uncharacterized protein</fullName>
    </submittedName>
</protein>
<evidence type="ECO:0000313" key="1">
    <source>
        <dbReference type="EMBL" id="CAF5180082.1"/>
    </source>
</evidence>
<feature type="non-terminal residue" evidence="1">
    <location>
        <position position="1"/>
    </location>
</feature>
<gene>
    <name evidence="1" type="ORF">GIL414_LOCUS69027</name>
</gene>
<organism evidence="1 2">
    <name type="scientific">Rotaria magnacalcarata</name>
    <dbReference type="NCBI Taxonomy" id="392030"/>
    <lineage>
        <taxon>Eukaryota</taxon>
        <taxon>Metazoa</taxon>
        <taxon>Spiralia</taxon>
        <taxon>Gnathifera</taxon>
        <taxon>Rotifera</taxon>
        <taxon>Eurotatoria</taxon>
        <taxon>Bdelloidea</taxon>
        <taxon>Philodinida</taxon>
        <taxon>Philodinidae</taxon>
        <taxon>Rotaria</taxon>
    </lineage>
</organism>
<dbReference type="AlphaFoldDB" id="A0A8S3HAC1"/>
<dbReference type="EMBL" id="CAJOBJ010329272">
    <property type="protein sequence ID" value="CAF5180082.1"/>
    <property type="molecule type" value="Genomic_DNA"/>
</dbReference>
<accession>A0A8S3HAC1</accession>